<sequence>MSGDHSELLRCLEEAIRNRDYVTAEFIAQESLHLAKAQEKDPAVLRVALAEVFLQLRRWKVVTQCLYLEDSERGQYLKAQAHFELSEYVEARRTLLHTIRKTVPNIDEADVSRIAIDAVPNGAYGWGLLGECLARGGFQEPSRNAVSQAAKCFENALSLNPLMYSALDGLVRLGRVPAGYKLDTTVQSTPYSLTSPSASNELRPRMVAEVSDIRTPQLQVTPAERADAEEGDSFLQTPELNGATSTPAPAPSDRIEMPPPRGMAWRSGVSSVGSAAADSLLMPAPTTVPVPRLRDERPTAEHWVREDAGVEGVPPVSGLVKSMNVAWTLFDLFAKGDFSRALSRFIDLPQPIISSPFVLRLAGQAYFSCGRYFDCEAAYSRLRKAVPYASNLIPYCEALWALDRKDQLNALSHELLTRDAGDIDGLVAVALSCSLDNNNTGAIEGLQKSIRKQPANAALWRLLGQEKIDQNNINEAQKDLHKAITLDSRDFGAWVGLGNVYMKAGEHTDAIRCYRQALGLNQSSAAILSHLGIAYSMTGDKSSATSALEHAAGIDPENPTALFHLARLEAENPDKTDIAISRLKFVVLRQKSVNAHVLLGQLFLRQGRVMEAFKEAEVAMVLDKRSRAAQALYDAISEA</sequence>
<feature type="region of interest" description="Disordered" evidence="4">
    <location>
        <begin position="220"/>
        <end position="255"/>
    </location>
</feature>
<comment type="caution">
    <text evidence="5">The sequence shown here is derived from an EMBL/GenBank/DDBJ whole genome shotgun (WGS) entry which is preliminary data.</text>
</comment>
<dbReference type="PANTHER" id="PTHR12558">
    <property type="entry name" value="CELL DIVISION CYCLE 16,23,27"/>
    <property type="match status" value="1"/>
</dbReference>
<dbReference type="SMART" id="SM00028">
    <property type="entry name" value="TPR"/>
    <property type="match status" value="7"/>
</dbReference>
<dbReference type="EMBL" id="JAHDYR010000035">
    <property type="protein sequence ID" value="KAG9392637.1"/>
    <property type="molecule type" value="Genomic_DNA"/>
</dbReference>
<dbReference type="Gene3D" id="1.25.40.10">
    <property type="entry name" value="Tetratricopeptide repeat domain"/>
    <property type="match status" value="2"/>
</dbReference>
<protein>
    <submittedName>
        <fullName evidence="5">Anaphase-Promoting Complex subunit 3</fullName>
    </submittedName>
</protein>
<feature type="repeat" description="TPR" evidence="3">
    <location>
        <begin position="525"/>
        <end position="558"/>
    </location>
</feature>
<name>A0A8J6B994_9EUKA</name>
<dbReference type="InterPro" id="IPR011990">
    <property type="entry name" value="TPR-like_helical_dom_sf"/>
</dbReference>
<feature type="repeat" description="TPR" evidence="3">
    <location>
        <begin position="491"/>
        <end position="524"/>
    </location>
</feature>
<evidence type="ECO:0000256" key="2">
    <source>
        <dbReference type="ARBA" id="ARBA00038210"/>
    </source>
</evidence>
<reference evidence="5" key="1">
    <citation type="submission" date="2021-05" db="EMBL/GenBank/DDBJ databases">
        <title>A free-living protist that lacks canonical eukaryotic 1 DNA replication and segregation systems.</title>
        <authorList>
            <person name="Salas-Leiva D.E."/>
            <person name="Tromer E.C."/>
            <person name="Curtis B.A."/>
            <person name="Jerlstrom-Hultqvist J."/>
            <person name="Kolisko M."/>
            <person name="Yi Z."/>
            <person name="Salas-Leiva J.S."/>
            <person name="Gallot-Lavallee L."/>
            <person name="Kops G.J.P.L."/>
            <person name="Archibald J.M."/>
            <person name="Simpson A.G.B."/>
            <person name="Roger A.J."/>
        </authorList>
    </citation>
    <scope>NUCLEOTIDE SEQUENCE</scope>
    <source>
        <strain evidence="5">BICM</strain>
    </source>
</reference>
<organism evidence="5 6">
    <name type="scientific">Carpediemonas membranifera</name>
    <dbReference type="NCBI Taxonomy" id="201153"/>
    <lineage>
        <taxon>Eukaryota</taxon>
        <taxon>Metamonada</taxon>
        <taxon>Carpediemonas-like organisms</taxon>
        <taxon>Carpediemonas</taxon>
    </lineage>
</organism>
<dbReference type="InterPro" id="IPR019734">
    <property type="entry name" value="TPR_rpt"/>
</dbReference>
<evidence type="ECO:0000256" key="3">
    <source>
        <dbReference type="PROSITE-ProRule" id="PRU00339"/>
    </source>
</evidence>
<gene>
    <name evidence="5" type="ORF">J8273_5994</name>
</gene>
<dbReference type="PANTHER" id="PTHR12558:SF13">
    <property type="entry name" value="CELL DIVISION CYCLE PROTEIN 27 HOMOLOG"/>
    <property type="match status" value="1"/>
</dbReference>
<dbReference type="AlphaFoldDB" id="A0A8J6B994"/>
<proteinExistence type="inferred from homology"/>
<evidence type="ECO:0000256" key="1">
    <source>
        <dbReference type="ARBA" id="ARBA00022803"/>
    </source>
</evidence>
<dbReference type="SUPFAM" id="SSF48452">
    <property type="entry name" value="TPR-like"/>
    <property type="match status" value="2"/>
</dbReference>
<dbReference type="Proteomes" id="UP000717585">
    <property type="component" value="Unassembled WGS sequence"/>
</dbReference>
<dbReference type="PROSITE" id="PS50005">
    <property type="entry name" value="TPR"/>
    <property type="match status" value="3"/>
</dbReference>
<accession>A0A8J6B994</accession>
<dbReference type="Pfam" id="PF13414">
    <property type="entry name" value="TPR_11"/>
    <property type="match status" value="1"/>
</dbReference>
<feature type="compositionally biased region" description="Polar residues" evidence="4">
    <location>
        <begin position="234"/>
        <end position="247"/>
    </location>
</feature>
<feature type="repeat" description="TPR" evidence="3">
    <location>
        <begin position="457"/>
        <end position="490"/>
    </location>
</feature>
<dbReference type="OrthoDB" id="329563at2759"/>
<keyword evidence="6" id="KW-1185">Reference proteome</keyword>
<comment type="similarity">
    <text evidence="2">Belongs to the APC3/CDC27 family.</text>
</comment>
<evidence type="ECO:0000313" key="5">
    <source>
        <dbReference type="EMBL" id="KAG9392637.1"/>
    </source>
</evidence>
<evidence type="ECO:0000256" key="4">
    <source>
        <dbReference type="SAM" id="MobiDB-lite"/>
    </source>
</evidence>
<evidence type="ECO:0000313" key="6">
    <source>
        <dbReference type="Proteomes" id="UP000717585"/>
    </source>
</evidence>
<keyword evidence="1 3" id="KW-0802">TPR repeat</keyword>